<evidence type="ECO:0000313" key="3">
    <source>
        <dbReference type="Proteomes" id="UP001372834"/>
    </source>
</evidence>
<organism evidence="2 3">
    <name type="scientific">Polyplax serrata</name>
    <name type="common">Common mouse louse</name>
    <dbReference type="NCBI Taxonomy" id="468196"/>
    <lineage>
        <taxon>Eukaryota</taxon>
        <taxon>Metazoa</taxon>
        <taxon>Ecdysozoa</taxon>
        <taxon>Arthropoda</taxon>
        <taxon>Hexapoda</taxon>
        <taxon>Insecta</taxon>
        <taxon>Pterygota</taxon>
        <taxon>Neoptera</taxon>
        <taxon>Paraneoptera</taxon>
        <taxon>Psocodea</taxon>
        <taxon>Troctomorpha</taxon>
        <taxon>Phthiraptera</taxon>
        <taxon>Anoplura</taxon>
        <taxon>Polyplacidae</taxon>
        <taxon>Polyplax</taxon>
    </lineage>
</organism>
<proteinExistence type="predicted"/>
<name>A0AAN8S6H4_POLSC</name>
<gene>
    <name evidence="2" type="ORF">RUM43_012742</name>
</gene>
<feature type="compositionally biased region" description="Basic and acidic residues" evidence="1">
    <location>
        <begin position="1"/>
        <end position="23"/>
    </location>
</feature>
<dbReference type="Proteomes" id="UP001372834">
    <property type="component" value="Unassembled WGS sequence"/>
</dbReference>
<comment type="caution">
    <text evidence="2">The sequence shown here is derived from an EMBL/GenBank/DDBJ whole genome shotgun (WGS) entry which is preliminary data.</text>
</comment>
<protein>
    <submittedName>
        <fullName evidence="2">Uncharacterized protein</fullName>
    </submittedName>
</protein>
<accession>A0AAN8S6H4</accession>
<feature type="region of interest" description="Disordered" evidence="1">
    <location>
        <begin position="1"/>
        <end position="76"/>
    </location>
</feature>
<dbReference type="EMBL" id="JAWJWE010000006">
    <property type="protein sequence ID" value="KAK6632999.1"/>
    <property type="molecule type" value="Genomic_DNA"/>
</dbReference>
<dbReference type="AlphaFoldDB" id="A0AAN8S6H4"/>
<reference evidence="2 3" key="1">
    <citation type="submission" date="2023-10" db="EMBL/GenBank/DDBJ databases">
        <title>Genomes of two closely related lineages of the louse Polyplax serrata with different host specificities.</title>
        <authorList>
            <person name="Martinu J."/>
            <person name="Tarabai H."/>
            <person name="Stefka J."/>
            <person name="Hypsa V."/>
        </authorList>
    </citation>
    <scope>NUCLEOTIDE SEQUENCE [LARGE SCALE GENOMIC DNA]</scope>
    <source>
        <strain evidence="2">HR10_N</strain>
    </source>
</reference>
<sequence length="76" mass="8282">MGNDERSKKGLQKYRMERFRNEARTPGSGSTTPVPPGSSYTTGSRLQRKPSGASDISAASKKKAQTPTDPRAPFRL</sequence>
<evidence type="ECO:0000313" key="2">
    <source>
        <dbReference type="EMBL" id="KAK6632999.1"/>
    </source>
</evidence>
<evidence type="ECO:0000256" key="1">
    <source>
        <dbReference type="SAM" id="MobiDB-lite"/>
    </source>
</evidence>
<feature type="compositionally biased region" description="Low complexity" evidence="1">
    <location>
        <begin position="25"/>
        <end position="44"/>
    </location>
</feature>